<gene>
    <name evidence="1" type="ORF">GCM10009560_47650</name>
</gene>
<comment type="caution">
    <text evidence="1">The sequence shown here is derived from an EMBL/GenBank/DDBJ whole genome shotgun (WGS) entry which is preliminary data.</text>
</comment>
<dbReference type="Gene3D" id="3.40.50.720">
    <property type="entry name" value="NAD(P)-binding Rossmann-like Domain"/>
    <property type="match status" value="1"/>
</dbReference>
<dbReference type="RefSeq" id="WP_343952179.1">
    <property type="nucleotide sequence ID" value="NZ_BAAAHQ010000023.1"/>
</dbReference>
<protein>
    <submittedName>
        <fullName evidence="1">Uncharacterized protein</fullName>
    </submittedName>
</protein>
<reference evidence="2" key="1">
    <citation type="journal article" date="2019" name="Int. J. Syst. Evol. Microbiol.">
        <title>The Global Catalogue of Microorganisms (GCM) 10K type strain sequencing project: providing services to taxonomists for standard genome sequencing and annotation.</title>
        <authorList>
            <consortium name="The Broad Institute Genomics Platform"/>
            <consortium name="The Broad Institute Genome Sequencing Center for Infectious Disease"/>
            <person name="Wu L."/>
            <person name="Ma J."/>
        </authorList>
    </citation>
    <scope>NUCLEOTIDE SEQUENCE [LARGE SCALE GENOMIC DNA]</scope>
    <source>
        <strain evidence="2">JCM 11136</strain>
    </source>
</reference>
<organism evidence="1 2">
    <name type="scientific">Nonomuraea longicatena</name>
    <dbReference type="NCBI Taxonomy" id="83682"/>
    <lineage>
        <taxon>Bacteria</taxon>
        <taxon>Bacillati</taxon>
        <taxon>Actinomycetota</taxon>
        <taxon>Actinomycetes</taxon>
        <taxon>Streptosporangiales</taxon>
        <taxon>Streptosporangiaceae</taxon>
        <taxon>Nonomuraea</taxon>
    </lineage>
</organism>
<evidence type="ECO:0000313" key="1">
    <source>
        <dbReference type="EMBL" id="GAA0937948.1"/>
    </source>
</evidence>
<dbReference type="EMBL" id="BAAAHQ010000023">
    <property type="protein sequence ID" value="GAA0937948.1"/>
    <property type="molecule type" value="Genomic_DNA"/>
</dbReference>
<dbReference type="Proteomes" id="UP001501578">
    <property type="component" value="Unassembled WGS sequence"/>
</dbReference>
<accession>A0ABP4AKA9</accession>
<dbReference type="InterPro" id="IPR036291">
    <property type="entry name" value="NAD(P)-bd_dom_sf"/>
</dbReference>
<name>A0ABP4AKA9_9ACTN</name>
<evidence type="ECO:0000313" key="2">
    <source>
        <dbReference type="Proteomes" id="UP001501578"/>
    </source>
</evidence>
<keyword evidence="2" id="KW-1185">Reference proteome</keyword>
<sequence>MAVATGAAAAQRPAQRGTKVAVVILREDKLNALIGSIQAVDGTAMALPVDVTDHDAVGLRRRKNRRRRPSLF</sequence>
<proteinExistence type="predicted"/>
<dbReference type="SUPFAM" id="SSF51735">
    <property type="entry name" value="NAD(P)-binding Rossmann-fold domains"/>
    <property type="match status" value="1"/>
</dbReference>